<reference evidence="1" key="1">
    <citation type="journal article" date="2023" name="Plant J.">
        <title>The genome of the king protea, Protea cynaroides.</title>
        <authorList>
            <person name="Chang J."/>
            <person name="Duong T.A."/>
            <person name="Schoeman C."/>
            <person name="Ma X."/>
            <person name="Roodt D."/>
            <person name="Barker N."/>
            <person name="Li Z."/>
            <person name="Van de Peer Y."/>
            <person name="Mizrachi E."/>
        </authorList>
    </citation>
    <scope>NUCLEOTIDE SEQUENCE</scope>
    <source>
        <tissue evidence="1">Young leaves</tissue>
    </source>
</reference>
<gene>
    <name evidence="1" type="ORF">NE237_007602</name>
</gene>
<protein>
    <submittedName>
        <fullName evidence="1">Uncharacterized protein</fullName>
    </submittedName>
</protein>
<organism evidence="1 2">
    <name type="scientific">Protea cynaroides</name>
    <dbReference type="NCBI Taxonomy" id="273540"/>
    <lineage>
        <taxon>Eukaryota</taxon>
        <taxon>Viridiplantae</taxon>
        <taxon>Streptophyta</taxon>
        <taxon>Embryophyta</taxon>
        <taxon>Tracheophyta</taxon>
        <taxon>Spermatophyta</taxon>
        <taxon>Magnoliopsida</taxon>
        <taxon>Proteales</taxon>
        <taxon>Proteaceae</taxon>
        <taxon>Protea</taxon>
    </lineage>
</organism>
<keyword evidence="2" id="KW-1185">Reference proteome</keyword>
<accession>A0A9Q0QWD2</accession>
<dbReference type="AlphaFoldDB" id="A0A9Q0QWD2"/>
<comment type="caution">
    <text evidence="1">The sequence shown here is derived from an EMBL/GenBank/DDBJ whole genome shotgun (WGS) entry which is preliminary data.</text>
</comment>
<dbReference type="EMBL" id="JAMYWD010000004">
    <property type="protein sequence ID" value="KAJ4974428.1"/>
    <property type="molecule type" value="Genomic_DNA"/>
</dbReference>
<evidence type="ECO:0000313" key="1">
    <source>
        <dbReference type="EMBL" id="KAJ4974428.1"/>
    </source>
</evidence>
<evidence type="ECO:0000313" key="2">
    <source>
        <dbReference type="Proteomes" id="UP001141806"/>
    </source>
</evidence>
<sequence length="150" mass="16010">MLPPCKYLADLKASMLTYKQMEGARFITLEGCSSVVVSTSLVNGFLTFRIQGATQSTVSAGQVSMSTEASLLPSGGVVTYGLVRMPLGAFMPTSTSTNAWSLSHSPNLNIIQPPFIASMQAHGVSDMPSPPYLPSHMLQTFLCHLTGNDH</sequence>
<name>A0A9Q0QWD2_9MAGN</name>
<dbReference type="Proteomes" id="UP001141806">
    <property type="component" value="Unassembled WGS sequence"/>
</dbReference>
<proteinExistence type="predicted"/>